<dbReference type="InterPro" id="IPR036188">
    <property type="entry name" value="FAD/NAD-bd_sf"/>
</dbReference>
<accession>A0AAU3GNY1</accession>
<evidence type="ECO:0000259" key="1">
    <source>
        <dbReference type="Pfam" id="PF05199"/>
    </source>
</evidence>
<sequence length="46" mass="4805">MLVLYLTVAGLRVADTSVFPTITHGNTHLPSVLVGKKAARLITATG</sequence>
<gene>
    <name evidence="2" type="ORF">OG626_07150</name>
</gene>
<feature type="domain" description="Glucose-methanol-choline oxidoreductase C-terminal" evidence="1">
    <location>
        <begin position="8"/>
        <end position="35"/>
    </location>
</feature>
<dbReference type="GO" id="GO:0016614">
    <property type="term" value="F:oxidoreductase activity, acting on CH-OH group of donors"/>
    <property type="evidence" value="ECO:0007669"/>
    <property type="project" value="InterPro"/>
</dbReference>
<name>A0AAU3GNY1_9ACTN</name>
<reference evidence="2" key="1">
    <citation type="submission" date="2022-10" db="EMBL/GenBank/DDBJ databases">
        <title>The complete genomes of actinobacterial strains from the NBC collection.</title>
        <authorList>
            <person name="Joergensen T.S."/>
            <person name="Alvarez Arevalo M."/>
            <person name="Sterndorff E.B."/>
            <person name="Faurdal D."/>
            <person name="Vuksanovic O."/>
            <person name="Mourched A.-S."/>
            <person name="Charusanti P."/>
            <person name="Shaw S."/>
            <person name="Blin K."/>
            <person name="Weber T."/>
        </authorList>
    </citation>
    <scope>NUCLEOTIDE SEQUENCE</scope>
    <source>
        <strain evidence="2">NBC_01401</strain>
    </source>
</reference>
<proteinExistence type="predicted"/>
<dbReference type="InterPro" id="IPR007867">
    <property type="entry name" value="GMC_OxRtase_C"/>
</dbReference>
<organism evidence="2">
    <name type="scientific">Streptomyces sp. NBC_01401</name>
    <dbReference type="NCBI Taxonomy" id="2903854"/>
    <lineage>
        <taxon>Bacteria</taxon>
        <taxon>Bacillati</taxon>
        <taxon>Actinomycetota</taxon>
        <taxon>Actinomycetes</taxon>
        <taxon>Kitasatosporales</taxon>
        <taxon>Streptomycetaceae</taxon>
        <taxon>Streptomyces</taxon>
    </lineage>
</organism>
<dbReference type="Pfam" id="PF05199">
    <property type="entry name" value="GMC_oxred_C"/>
    <property type="match status" value="1"/>
</dbReference>
<dbReference type="AlphaFoldDB" id="A0AAU3GNY1"/>
<dbReference type="EMBL" id="CP109535">
    <property type="protein sequence ID" value="WTY94690.1"/>
    <property type="molecule type" value="Genomic_DNA"/>
</dbReference>
<dbReference type="Gene3D" id="3.50.50.60">
    <property type="entry name" value="FAD/NAD(P)-binding domain"/>
    <property type="match status" value="1"/>
</dbReference>
<dbReference type="SUPFAM" id="SSF51905">
    <property type="entry name" value="FAD/NAD(P)-binding domain"/>
    <property type="match status" value="1"/>
</dbReference>
<evidence type="ECO:0000313" key="2">
    <source>
        <dbReference type="EMBL" id="WTY94690.1"/>
    </source>
</evidence>
<protein>
    <submittedName>
        <fullName evidence="2">GMC oxidoreductase</fullName>
    </submittedName>
</protein>